<proteinExistence type="predicted"/>
<feature type="transmembrane region" description="Helical" evidence="2">
    <location>
        <begin position="244"/>
        <end position="265"/>
    </location>
</feature>
<feature type="region of interest" description="Disordered" evidence="1">
    <location>
        <begin position="437"/>
        <end position="464"/>
    </location>
</feature>
<keyword evidence="4" id="KW-1185">Reference proteome</keyword>
<feature type="transmembrane region" description="Helical" evidence="2">
    <location>
        <begin position="205"/>
        <end position="224"/>
    </location>
</feature>
<reference evidence="3 4" key="1">
    <citation type="journal article" date="2023" name="Commun. Biol.">
        <title>Genome analysis of Parmales, the sister group of diatoms, reveals the evolutionary specialization of diatoms from phago-mixotrophs to photoautotrophs.</title>
        <authorList>
            <person name="Ban H."/>
            <person name="Sato S."/>
            <person name="Yoshikawa S."/>
            <person name="Yamada K."/>
            <person name="Nakamura Y."/>
            <person name="Ichinomiya M."/>
            <person name="Sato N."/>
            <person name="Blanc-Mathieu R."/>
            <person name="Endo H."/>
            <person name="Kuwata A."/>
            <person name="Ogata H."/>
        </authorList>
    </citation>
    <scope>NUCLEOTIDE SEQUENCE [LARGE SCALE GENOMIC DNA]</scope>
</reference>
<keyword evidence="2" id="KW-0472">Membrane</keyword>
<dbReference type="Proteomes" id="UP001165060">
    <property type="component" value="Unassembled WGS sequence"/>
</dbReference>
<feature type="transmembrane region" description="Helical" evidence="2">
    <location>
        <begin position="327"/>
        <end position="348"/>
    </location>
</feature>
<gene>
    <name evidence="3" type="ORF">TeGR_g4670</name>
</gene>
<keyword evidence="2" id="KW-0812">Transmembrane</keyword>
<dbReference type="EMBL" id="BRYB01003301">
    <property type="protein sequence ID" value="GMI34311.1"/>
    <property type="molecule type" value="Genomic_DNA"/>
</dbReference>
<name>A0ABQ6MX02_9STRA</name>
<feature type="transmembrane region" description="Helical" evidence="2">
    <location>
        <begin position="286"/>
        <end position="307"/>
    </location>
</feature>
<feature type="compositionally biased region" description="Basic and acidic residues" evidence="1">
    <location>
        <begin position="452"/>
        <end position="464"/>
    </location>
</feature>
<protein>
    <submittedName>
        <fullName evidence="3">Uncharacterized protein</fullName>
    </submittedName>
</protein>
<accession>A0ABQ6MX02</accession>
<evidence type="ECO:0000313" key="3">
    <source>
        <dbReference type="EMBL" id="GMI34311.1"/>
    </source>
</evidence>
<organism evidence="3 4">
    <name type="scientific">Tetraparma gracilis</name>
    <dbReference type="NCBI Taxonomy" id="2962635"/>
    <lineage>
        <taxon>Eukaryota</taxon>
        <taxon>Sar</taxon>
        <taxon>Stramenopiles</taxon>
        <taxon>Ochrophyta</taxon>
        <taxon>Bolidophyceae</taxon>
        <taxon>Parmales</taxon>
        <taxon>Triparmaceae</taxon>
        <taxon>Tetraparma</taxon>
    </lineage>
</organism>
<comment type="caution">
    <text evidence="3">The sequence shown here is derived from an EMBL/GenBank/DDBJ whole genome shotgun (WGS) entry which is preliminary data.</text>
</comment>
<evidence type="ECO:0000313" key="4">
    <source>
        <dbReference type="Proteomes" id="UP001165060"/>
    </source>
</evidence>
<keyword evidence="2" id="KW-1133">Transmembrane helix</keyword>
<evidence type="ECO:0000256" key="1">
    <source>
        <dbReference type="SAM" id="MobiDB-lite"/>
    </source>
</evidence>
<sequence length="464" mass="52242">MTLPFEPVQARAVIGASLSIMDMVSDSVIIVDYYATGRNGYANLMVGMVFGNILFQVVIVFLQTRGIGSSRWRAFFFDSLAAVTFWKPGLDAWRVASGQEQQPGAAVDPLTEMMFSKVMEMVFEAIPGMVVQCIAFVESEEKSKTAVLSLLISAASTGMTSTVVMFDMDVDPTKRKNNPKWMGLIPNVDRGLAFGNLFVITTTHILAKGIITALLVITNSMWFWTYVACDYGLYLAYKVVRQDLPFFVPVPAMTTTAVGVVWRLFEKIIVDFTGCFHFRLPMLTGGSWFMFDLSKAQISVLVVAHLYNEYCEVVDGTKMESRTVWTIAIGLFTLWLVSTSHFVFRVAVPKYRHTLWSTQTAWQTSCAYFLENEDDKKRVVVFHQNRVLWEGRIGAEVKAWVAESWDRWERDDPAWLKKIAPTIPDEFLPRAAAAKLGGARERRGSAAGSVRESFRASDMDREEE</sequence>
<feature type="transmembrane region" description="Helical" evidence="2">
    <location>
        <begin position="41"/>
        <end position="62"/>
    </location>
</feature>
<evidence type="ECO:0000256" key="2">
    <source>
        <dbReference type="SAM" id="Phobius"/>
    </source>
</evidence>
<feature type="transmembrane region" description="Helical" evidence="2">
    <location>
        <begin position="12"/>
        <end position="35"/>
    </location>
</feature>